<proteinExistence type="predicted"/>
<evidence type="ECO:0000256" key="1">
    <source>
        <dbReference type="ARBA" id="ARBA00004442"/>
    </source>
</evidence>
<reference evidence="8" key="1">
    <citation type="submission" date="2018-05" db="EMBL/GenBank/DDBJ databases">
        <authorList>
            <person name="Lanie J.A."/>
            <person name="Ng W.-L."/>
            <person name="Kazmierczak K.M."/>
            <person name="Andrzejewski T.M."/>
            <person name="Davidsen T.M."/>
            <person name="Wayne K.J."/>
            <person name="Tettelin H."/>
            <person name="Glass J.I."/>
            <person name="Rusch D."/>
            <person name="Podicherti R."/>
            <person name="Tsui H.-C.T."/>
            <person name="Winkler M.E."/>
        </authorList>
    </citation>
    <scope>NUCLEOTIDE SEQUENCE</scope>
</reference>
<sequence length="507" mass="56642">MYYLNKSPTINFQIVTRDSNEGHVSTIRTTSRLFGRIARLPREVRHMKFTFTAVILLILGPLTQGANLEDVYRAARDNDPVLGQAVAGRLAQKQTVVQSRASLLPTVSASGSKSEQTRSYGSRLDMNPASPTFGQTYRPEDEDFEGHNWSVNLRQPIVNVANWFNWRSAKALSSQADSDYQATELALYTRVAEAYLNVLRAQARLDSTLASEQAVKRQLEQTQQRFDVGLVAITDVLEATAAYDNAIVNRIQFTGDQGIYFESLTTITGIGFDTIDGLSTRLPIVNPDPRDENEWTNVALTSNPQLQSARDALRSAESSLRSRLSGHLPTVDFSAGYNESFSGGLSFYGNRTSGNTYSLSASLPIFQGGAVHSRFTEQRHRVQQSKERVRERELTTARDTRNFFRAVSTDVARVEARLKAIKSRESALEAVRTGYEVGTRNIVELLQAQQNLFSSQYDYADSRYNYVLNLLRLKQTTGVLSEEDILEISAYTDTNNPVQKITTLSGR</sequence>
<keyword evidence="6" id="KW-0998">Cell outer membrane</keyword>
<evidence type="ECO:0000256" key="4">
    <source>
        <dbReference type="ARBA" id="ARBA00022692"/>
    </source>
</evidence>
<evidence type="ECO:0000256" key="3">
    <source>
        <dbReference type="ARBA" id="ARBA00022452"/>
    </source>
</evidence>
<dbReference type="SUPFAM" id="SSF56954">
    <property type="entry name" value="Outer membrane efflux proteins (OEP)"/>
    <property type="match status" value="1"/>
</dbReference>
<accession>A0A381PNF4</accession>
<dbReference type="Pfam" id="PF02321">
    <property type="entry name" value="OEP"/>
    <property type="match status" value="2"/>
</dbReference>
<evidence type="ECO:0000256" key="7">
    <source>
        <dbReference type="SAM" id="MobiDB-lite"/>
    </source>
</evidence>
<dbReference type="GO" id="GO:0015288">
    <property type="term" value="F:porin activity"/>
    <property type="evidence" value="ECO:0007669"/>
    <property type="project" value="TreeGrafter"/>
</dbReference>
<protein>
    <recommendedName>
        <fullName evidence="9">Channel protein TolC</fullName>
    </recommendedName>
</protein>
<dbReference type="Gene3D" id="1.20.1600.10">
    <property type="entry name" value="Outer membrane efflux proteins (OEP)"/>
    <property type="match status" value="1"/>
</dbReference>
<dbReference type="InterPro" id="IPR003423">
    <property type="entry name" value="OMP_efflux"/>
</dbReference>
<dbReference type="NCBIfam" id="TIGR01844">
    <property type="entry name" value="type_I_sec_TolC"/>
    <property type="match status" value="1"/>
</dbReference>
<dbReference type="AlphaFoldDB" id="A0A381PNF4"/>
<name>A0A381PNF4_9ZZZZ</name>
<organism evidence="8">
    <name type="scientific">marine metagenome</name>
    <dbReference type="NCBI Taxonomy" id="408172"/>
    <lineage>
        <taxon>unclassified sequences</taxon>
        <taxon>metagenomes</taxon>
        <taxon>ecological metagenomes</taxon>
    </lineage>
</organism>
<feature type="region of interest" description="Disordered" evidence="7">
    <location>
        <begin position="107"/>
        <end position="129"/>
    </location>
</feature>
<keyword evidence="4" id="KW-0812">Transmembrane</keyword>
<dbReference type="InterPro" id="IPR010130">
    <property type="entry name" value="T1SS_OMP_TolC"/>
</dbReference>
<dbReference type="EMBL" id="UINC01001027">
    <property type="protein sequence ID" value="SUZ67998.1"/>
    <property type="molecule type" value="Genomic_DNA"/>
</dbReference>
<evidence type="ECO:0000256" key="6">
    <source>
        <dbReference type="ARBA" id="ARBA00023237"/>
    </source>
</evidence>
<evidence type="ECO:0008006" key="9">
    <source>
        <dbReference type="Google" id="ProtNLM"/>
    </source>
</evidence>
<dbReference type="GO" id="GO:0015562">
    <property type="term" value="F:efflux transmembrane transporter activity"/>
    <property type="evidence" value="ECO:0007669"/>
    <property type="project" value="InterPro"/>
</dbReference>
<gene>
    <name evidence="8" type="ORF">METZ01_LOCUS20852</name>
</gene>
<evidence type="ECO:0000256" key="5">
    <source>
        <dbReference type="ARBA" id="ARBA00023136"/>
    </source>
</evidence>
<evidence type="ECO:0000313" key="8">
    <source>
        <dbReference type="EMBL" id="SUZ67998.1"/>
    </source>
</evidence>
<dbReference type="PANTHER" id="PTHR30026:SF20">
    <property type="entry name" value="OUTER MEMBRANE PROTEIN TOLC"/>
    <property type="match status" value="1"/>
</dbReference>
<dbReference type="GO" id="GO:0009279">
    <property type="term" value="C:cell outer membrane"/>
    <property type="evidence" value="ECO:0007669"/>
    <property type="project" value="UniProtKB-SubCell"/>
</dbReference>
<evidence type="ECO:0000256" key="2">
    <source>
        <dbReference type="ARBA" id="ARBA00022448"/>
    </source>
</evidence>
<dbReference type="InterPro" id="IPR051906">
    <property type="entry name" value="TolC-like"/>
</dbReference>
<dbReference type="PANTHER" id="PTHR30026">
    <property type="entry name" value="OUTER MEMBRANE PROTEIN TOLC"/>
    <property type="match status" value="1"/>
</dbReference>
<keyword evidence="2" id="KW-0813">Transport</keyword>
<comment type="subcellular location">
    <subcellularLocation>
        <location evidence="1">Cell outer membrane</location>
    </subcellularLocation>
</comment>
<feature type="compositionally biased region" description="Polar residues" evidence="7">
    <location>
        <begin position="107"/>
        <end position="120"/>
    </location>
</feature>
<keyword evidence="3" id="KW-1134">Transmembrane beta strand</keyword>
<dbReference type="GO" id="GO:1990281">
    <property type="term" value="C:efflux pump complex"/>
    <property type="evidence" value="ECO:0007669"/>
    <property type="project" value="TreeGrafter"/>
</dbReference>
<keyword evidence="5" id="KW-0472">Membrane</keyword>